<reference evidence="8 9" key="1">
    <citation type="submission" date="2006-02" db="EMBL/GenBank/DDBJ databases">
        <authorList>
            <person name="Waterbury J."/>
            <person name="Ferriera S."/>
            <person name="Johnson J."/>
            <person name="Kravitz S."/>
            <person name="Halpern A."/>
            <person name="Remington K."/>
            <person name="Beeson K."/>
            <person name="Tran B."/>
            <person name="Rogers Y.-H."/>
            <person name="Friedman R."/>
            <person name="Venter J.C."/>
        </authorList>
    </citation>
    <scope>NUCLEOTIDE SEQUENCE [LARGE SCALE GENOMIC DNA]</scope>
    <source>
        <strain evidence="8 9">Nb-231</strain>
    </source>
</reference>
<name>A4BUI1_9GAMM</name>
<evidence type="ECO:0000256" key="1">
    <source>
        <dbReference type="ARBA" id="ARBA00004141"/>
    </source>
</evidence>
<keyword evidence="2 6" id="KW-0813">Transport</keyword>
<keyword evidence="3 6" id="KW-0812">Transmembrane</keyword>
<feature type="transmembrane region" description="Helical" evidence="7">
    <location>
        <begin position="218"/>
        <end position="242"/>
    </location>
</feature>
<dbReference type="HOGENOM" id="CLU_006855_3_4_6"/>
<dbReference type="NCBIfam" id="NF037979">
    <property type="entry name" value="Na_transp"/>
    <property type="match status" value="1"/>
</dbReference>
<feature type="transmembrane region" description="Helical" evidence="7">
    <location>
        <begin position="87"/>
        <end position="109"/>
    </location>
</feature>
<evidence type="ECO:0000256" key="6">
    <source>
        <dbReference type="RuleBase" id="RU003732"/>
    </source>
</evidence>
<dbReference type="STRING" id="314278.NB231_02223"/>
<sequence length="433" mass="45931">MSVESVRGSWSNRLGFVLAAAGSAVGLGNIWKFPYMAGKNGGAAFIFVYIVSVFAICLPIVVAELMLGRTSRRNPVGAFQSLRPRSFWVLGGWLGVLSGFLILSFYGVVAGWTLDFMLLSASGSFSGAGGAEIHALFDGLVGNAPRQIFWQALFMVATIIIVAGGIASGIERGSRILLPALLLMLIGLVGFSLTLSGAGDAAAFLLTPRWEEFSGESLLAALGQAFFSLSLGMGVMITYGSYLGSGESLSRSAFYVALTDTAVALLAGAAIFPIVFTFGFEPAAGPGLTFQTLPVAFAQLPWAGLLAFTFFLLLSLAALTSSISLLEVVVAYFIDEWRWRRVTAAWFCGGVTFLAGVPCAVDSAWIERLDALTSNYFLPIGGLLIAAFAGWVLVPAEQESELGTNVLTRTWRFMIRWVSPAAVVAIFLSLVLG</sequence>
<dbReference type="Pfam" id="PF00209">
    <property type="entry name" value="SNF"/>
    <property type="match status" value="2"/>
</dbReference>
<feature type="transmembrane region" description="Helical" evidence="7">
    <location>
        <begin position="345"/>
        <end position="364"/>
    </location>
</feature>
<dbReference type="EMBL" id="AAOF01000018">
    <property type="protein sequence ID" value="EAR20695.1"/>
    <property type="molecule type" value="Genomic_DNA"/>
</dbReference>
<dbReference type="GO" id="GO:0016020">
    <property type="term" value="C:membrane"/>
    <property type="evidence" value="ECO:0007669"/>
    <property type="project" value="UniProtKB-SubCell"/>
</dbReference>
<organism evidence="8 9">
    <name type="scientific">Nitrococcus mobilis Nb-231</name>
    <dbReference type="NCBI Taxonomy" id="314278"/>
    <lineage>
        <taxon>Bacteria</taxon>
        <taxon>Pseudomonadati</taxon>
        <taxon>Pseudomonadota</taxon>
        <taxon>Gammaproteobacteria</taxon>
        <taxon>Chromatiales</taxon>
        <taxon>Ectothiorhodospiraceae</taxon>
        <taxon>Nitrococcus</taxon>
    </lineage>
</organism>
<dbReference type="CDD" id="cd10336">
    <property type="entry name" value="SLC6sbd_Tyt1-Like"/>
    <property type="match status" value="1"/>
</dbReference>
<accession>A4BUI1</accession>
<feature type="transmembrane region" description="Helical" evidence="7">
    <location>
        <begin position="376"/>
        <end position="394"/>
    </location>
</feature>
<dbReference type="InterPro" id="IPR047218">
    <property type="entry name" value="YocR/YhdH-like"/>
</dbReference>
<keyword evidence="5 7" id="KW-0472">Membrane</keyword>
<dbReference type="SUPFAM" id="SSF161070">
    <property type="entry name" value="SNF-like"/>
    <property type="match status" value="1"/>
</dbReference>
<dbReference type="PROSITE" id="PS00610">
    <property type="entry name" value="NA_NEUROTRAN_SYMP_1"/>
    <property type="match status" value="1"/>
</dbReference>
<comment type="subcellular location">
    <subcellularLocation>
        <location evidence="1">Membrane</location>
        <topology evidence="1">Multi-pass membrane protein</topology>
    </subcellularLocation>
</comment>
<feature type="transmembrane region" description="Helical" evidence="7">
    <location>
        <begin position="177"/>
        <end position="198"/>
    </location>
</feature>
<feature type="transmembrane region" description="Helical" evidence="7">
    <location>
        <begin position="414"/>
        <end position="432"/>
    </location>
</feature>
<dbReference type="eggNOG" id="COG0733">
    <property type="taxonomic scope" value="Bacteria"/>
</dbReference>
<proteinExistence type="inferred from homology"/>
<evidence type="ECO:0000256" key="3">
    <source>
        <dbReference type="ARBA" id="ARBA00022692"/>
    </source>
</evidence>
<dbReference type="GO" id="GO:0015293">
    <property type="term" value="F:symporter activity"/>
    <property type="evidence" value="ECO:0007669"/>
    <property type="project" value="UniProtKB-KW"/>
</dbReference>
<dbReference type="Proteomes" id="UP000003374">
    <property type="component" value="Unassembled WGS sequence"/>
</dbReference>
<dbReference type="InterPro" id="IPR037272">
    <property type="entry name" value="SNS_sf"/>
</dbReference>
<feature type="transmembrane region" description="Helical" evidence="7">
    <location>
        <begin position="300"/>
        <end position="333"/>
    </location>
</feature>
<feature type="transmembrane region" description="Helical" evidence="7">
    <location>
        <begin position="254"/>
        <end position="280"/>
    </location>
</feature>
<keyword evidence="4 7" id="KW-1133">Transmembrane helix</keyword>
<dbReference type="RefSeq" id="WP_004999375.1">
    <property type="nucleotide sequence ID" value="NZ_CH672427.1"/>
</dbReference>
<evidence type="ECO:0000313" key="8">
    <source>
        <dbReference type="EMBL" id="EAR20695.1"/>
    </source>
</evidence>
<evidence type="ECO:0000256" key="4">
    <source>
        <dbReference type="ARBA" id="ARBA00022989"/>
    </source>
</evidence>
<feature type="transmembrane region" description="Helical" evidence="7">
    <location>
        <begin position="148"/>
        <end position="170"/>
    </location>
</feature>
<evidence type="ECO:0000313" key="9">
    <source>
        <dbReference type="Proteomes" id="UP000003374"/>
    </source>
</evidence>
<comment type="caution">
    <text evidence="8">The sequence shown here is derived from an EMBL/GenBank/DDBJ whole genome shotgun (WGS) entry which is preliminary data.</text>
</comment>
<keyword evidence="9" id="KW-1185">Reference proteome</keyword>
<dbReference type="PROSITE" id="PS50267">
    <property type="entry name" value="NA_NEUROTRAN_SYMP_3"/>
    <property type="match status" value="1"/>
</dbReference>
<dbReference type="PANTHER" id="PTHR42948">
    <property type="entry name" value="TRANSPORTER"/>
    <property type="match status" value="1"/>
</dbReference>
<gene>
    <name evidence="8" type="ORF">NB231_02223</name>
</gene>
<dbReference type="InterPro" id="IPR000175">
    <property type="entry name" value="Na/ntran_symport"/>
</dbReference>
<keyword evidence="6" id="KW-0769">Symport</keyword>
<feature type="transmembrane region" description="Helical" evidence="7">
    <location>
        <begin position="43"/>
        <end position="67"/>
    </location>
</feature>
<feature type="transmembrane region" description="Helical" evidence="7">
    <location>
        <begin position="12"/>
        <end position="31"/>
    </location>
</feature>
<dbReference type="AlphaFoldDB" id="A4BUI1"/>
<evidence type="ECO:0000256" key="7">
    <source>
        <dbReference type="SAM" id="Phobius"/>
    </source>
</evidence>
<comment type="similarity">
    <text evidence="6">Belongs to the sodium:neurotransmitter symporter (SNF) (TC 2.A.22) family.</text>
</comment>
<dbReference type="PRINTS" id="PR00176">
    <property type="entry name" value="NANEUSMPORT"/>
</dbReference>
<dbReference type="PANTHER" id="PTHR42948:SF1">
    <property type="entry name" value="TRANSPORTER"/>
    <property type="match status" value="1"/>
</dbReference>
<protein>
    <recommendedName>
        <fullName evidence="6">Transporter</fullName>
    </recommendedName>
</protein>
<evidence type="ECO:0000256" key="5">
    <source>
        <dbReference type="ARBA" id="ARBA00023136"/>
    </source>
</evidence>
<evidence type="ECO:0000256" key="2">
    <source>
        <dbReference type="ARBA" id="ARBA00022448"/>
    </source>
</evidence>